<organism evidence="1 2">
    <name type="scientific">Plantactinospora sonchi</name>
    <dbReference type="NCBI Taxonomy" id="1544735"/>
    <lineage>
        <taxon>Bacteria</taxon>
        <taxon>Bacillati</taxon>
        <taxon>Actinomycetota</taxon>
        <taxon>Actinomycetes</taxon>
        <taxon>Micromonosporales</taxon>
        <taxon>Micromonosporaceae</taxon>
        <taxon>Plantactinospora</taxon>
    </lineage>
</organism>
<dbReference type="Proteomes" id="UP001332243">
    <property type="component" value="Unassembled WGS sequence"/>
</dbReference>
<evidence type="ECO:0000313" key="2">
    <source>
        <dbReference type="Proteomes" id="UP001332243"/>
    </source>
</evidence>
<dbReference type="EMBL" id="JAZGQK010000023">
    <property type="protein sequence ID" value="MEE6261767.1"/>
    <property type="molecule type" value="Genomic_DNA"/>
</dbReference>
<keyword evidence="2" id="KW-1185">Reference proteome</keyword>
<name>A0ABU7RZ58_9ACTN</name>
<accession>A0ABU7RZ58</accession>
<protein>
    <submittedName>
        <fullName evidence="1">Uncharacterized protein</fullName>
    </submittedName>
</protein>
<gene>
    <name evidence="1" type="ORF">V1633_25095</name>
</gene>
<reference evidence="1 2" key="1">
    <citation type="submission" date="2024-01" db="EMBL/GenBank/DDBJ databases">
        <title>Genome insights into Plantactinospora sonchi sp. nov.</title>
        <authorList>
            <person name="Wang L."/>
        </authorList>
    </citation>
    <scope>NUCLEOTIDE SEQUENCE [LARGE SCALE GENOMIC DNA]</scope>
    <source>
        <strain evidence="1 2">NEAU-QY2</strain>
    </source>
</reference>
<evidence type="ECO:0000313" key="1">
    <source>
        <dbReference type="EMBL" id="MEE6261767.1"/>
    </source>
</evidence>
<dbReference type="RefSeq" id="WP_331216855.1">
    <property type="nucleotide sequence ID" value="NZ_JAZGQK010000023.1"/>
</dbReference>
<comment type="caution">
    <text evidence="1">The sequence shown here is derived from an EMBL/GenBank/DDBJ whole genome shotgun (WGS) entry which is preliminary data.</text>
</comment>
<proteinExistence type="predicted"/>
<sequence>MAIGGLTRFAGIWFDNLFTDLSVRERIRQVRYNVDQASRRVDELRDGLRGRAAQHRNRLAVLAGERRDLLAQP</sequence>